<evidence type="ECO:0000313" key="5">
    <source>
        <dbReference type="Proteomes" id="UP000663801"/>
    </source>
</evidence>
<dbReference type="PANTHER" id="PTHR39082">
    <property type="entry name" value="PHOSPHOLIPASE C-BETA-2-RELATED"/>
    <property type="match status" value="1"/>
</dbReference>
<evidence type="ECO:0008006" key="6">
    <source>
        <dbReference type="Google" id="ProtNLM"/>
    </source>
</evidence>
<accession>A0A939BZT4</accession>
<evidence type="ECO:0000259" key="2">
    <source>
        <dbReference type="Pfam" id="PF02591"/>
    </source>
</evidence>
<gene>
    <name evidence="4" type="ORF">JL107_06165</name>
</gene>
<dbReference type="InterPro" id="IPR056003">
    <property type="entry name" value="CT398_CC_hairpin"/>
</dbReference>
<dbReference type="InterPro" id="IPR052376">
    <property type="entry name" value="Oxidative_Scav/Glycosyltrans"/>
</dbReference>
<dbReference type="PANTHER" id="PTHR39082:SF1">
    <property type="entry name" value="SCAVENGER RECEPTOR CLASS A MEMBER 3"/>
    <property type="match status" value="1"/>
</dbReference>
<feature type="compositionally biased region" description="Basic and acidic residues" evidence="1">
    <location>
        <begin position="74"/>
        <end position="87"/>
    </location>
</feature>
<feature type="region of interest" description="Disordered" evidence="1">
    <location>
        <begin position="74"/>
        <end position="97"/>
    </location>
</feature>
<dbReference type="EMBL" id="JAERWL010000006">
    <property type="protein sequence ID" value="MBM9476023.1"/>
    <property type="molecule type" value="Genomic_DNA"/>
</dbReference>
<dbReference type="Pfam" id="PF02591">
    <property type="entry name" value="Zn_ribbon_9"/>
    <property type="match status" value="1"/>
</dbReference>
<dbReference type="Gene3D" id="1.10.287.1490">
    <property type="match status" value="1"/>
</dbReference>
<dbReference type="RefSeq" id="WP_205256137.1">
    <property type="nucleotide sequence ID" value="NZ_BAAAPV010000003.1"/>
</dbReference>
<name>A0A939BZT4_9ACTN</name>
<dbReference type="Proteomes" id="UP000663801">
    <property type="component" value="Unassembled WGS sequence"/>
</dbReference>
<organism evidence="4 5">
    <name type="scientific">Nakamurella flavida</name>
    <dbReference type="NCBI Taxonomy" id="363630"/>
    <lineage>
        <taxon>Bacteria</taxon>
        <taxon>Bacillati</taxon>
        <taxon>Actinomycetota</taxon>
        <taxon>Actinomycetes</taxon>
        <taxon>Nakamurellales</taxon>
        <taxon>Nakamurellaceae</taxon>
        <taxon>Nakamurella</taxon>
    </lineage>
</organism>
<sequence length="242" mass="26348">MAVKADPFLQRKLIDLAALDKALAGAMHRRRTLPELAVIAELSTRVATLRDTVVVSQTEVGDLDRAARKAEQEIDQVRTRSRRDAERLASGAGNARDMENLQHEIQSLARRQGVLEDDALELMERRETAESALTAATTQLATAQQELTAAQTRRDDAFADVDDQSGRLRGERTALVAALPGDLVALYERIHASGKVAAAMLNGARCEACRIDLDRVALSKIHTTGVDTVVRCDECGAILIRA</sequence>
<feature type="domain" description="C4-type zinc ribbon" evidence="2">
    <location>
        <begin position="205"/>
        <end position="239"/>
    </location>
</feature>
<proteinExistence type="predicted"/>
<comment type="caution">
    <text evidence="4">The sequence shown here is derived from an EMBL/GenBank/DDBJ whole genome shotgun (WGS) entry which is preliminary data.</text>
</comment>
<dbReference type="AlphaFoldDB" id="A0A939BZT4"/>
<feature type="domain" description="CT398-like coiled coil hairpin" evidence="3">
    <location>
        <begin position="16"/>
        <end position="194"/>
    </location>
</feature>
<dbReference type="InterPro" id="IPR003743">
    <property type="entry name" value="Zf-RING_7"/>
</dbReference>
<reference evidence="4" key="1">
    <citation type="submission" date="2021-01" db="EMBL/GenBank/DDBJ databases">
        <title>KCTC 19127 draft genome.</title>
        <authorList>
            <person name="An D."/>
        </authorList>
    </citation>
    <scope>NUCLEOTIDE SEQUENCE</scope>
    <source>
        <strain evidence="4">KCTC 19127</strain>
    </source>
</reference>
<evidence type="ECO:0000256" key="1">
    <source>
        <dbReference type="SAM" id="MobiDB-lite"/>
    </source>
</evidence>
<dbReference type="Pfam" id="PF24481">
    <property type="entry name" value="CT398_CC"/>
    <property type="match status" value="1"/>
</dbReference>
<evidence type="ECO:0000259" key="3">
    <source>
        <dbReference type="Pfam" id="PF24481"/>
    </source>
</evidence>
<protein>
    <recommendedName>
        <fullName evidence="6">C4-type zinc ribbon domain-containing protein</fullName>
    </recommendedName>
</protein>
<evidence type="ECO:0000313" key="4">
    <source>
        <dbReference type="EMBL" id="MBM9476023.1"/>
    </source>
</evidence>
<keyword evidence="5" id="KW-1185">Reference proteome</keyword>